<accession>A0AAN7CNW7</accession>
<proteinExistence type="predicted"/>
<feature type="compositionally biased region" description="Basic and acidic residues" evidence="1">
    <location>
        <begin position="1"/>
        <end position="12"/>
    </location>
</feature>
<dbReference type="EMBL" id="MU857754">
    <property type="protein sequence ID" value="KAK4244163.1"/>
    <property type="molecule type" value="Genomic_DNA"/>
</dbReference>
<dbReference type="Proteomes" id="UP001303647">
    <property type="component" value="Unassembled WGS sequence"/>
</dbReference>
<evidence type="ECO:0000313" key="2">
    <source>
        <dbReference type="EMBL" id="KAK4244163.1"/>
    </source>
</evidence>
<name>A0AAN7CNW7_9PEZI</name>
<feature type="compositionally biased region" description="Polar residues" evidence="1">
    <location>
        <begin position="44"/>
        <end position="61"/>
    </location>
</feature>
<dbReference type="AlphaFoldDB" id="A0AAN7CNW7"/>
<gene>
    <name evidence="2" type="ORF">C7999DRAFT_35486</name>
</gene>
<sequence>MAYDKKYREDKNLPMAEEETAAAADDNKDDGDNPSPKKRARTSKAPQGNQQRCQARRSCQNGHDFCHTQDRVHGGQ</sequence>
<feature type="region of interest" description="Disordered" evidence="1">
    <location>
        <begin position="1"/>
        <end position="76"/>
    </location>
</feature>
<reference evidence="2" key="1">
    <citation type="journal article" date="2023" name="Mol. Phylogenet. Evol.">
        <title>Genome-scale phylogeny and comparative genomics of the fungal order Sordariales.</title>
        <authorList>
            <person name="Hensen N."/>
            <person name="Bonometti L."/>
            <person name="Westerberg I."/>
            <person name="Brannstrom I.O."/>
            <person name="Guillou S."/>
            <person name="Cros-Aarteil S."/>
            <person name="Calhoun S."/>
            <person name="Haridas S."/>
            <person name="Kuo A."/>
            <person name="Mondo S."/>
            <person name="Pangilinan J."/>
            <person name="Riley R."/>
            <person name="LaButti K."/>
            <person name="Andreopoulos B."/>
            <person name="Lipzen A."/>
            <person name="Chen C."/>
            <person name="Yan M."/>
            <person name="Daum C."/>
            <person name="Ng V."/>
            <person name="Clum A."/>
            <person name="Steindorff A."/>
            <person name="Ohm R.A."/>
            <person name="Martin F."/>
            <person name="Silar P."/>
            <person name="Natvig D.O."/>
            <person name="Lalanne C."/>
            <person name="Gautier V."/>
            <person name="Ament-Velasquez S.L."/>
            <person name="Kruys A."/>
            <person name="Hutchinson M.I."/>
            <person name="Powell A.J."/>
            <person name="Barry K."/>
            <person name="Miller A.N."/>
            <person name="Grigoriev I.V."/>
            <person name="Debuchy R."/>
            <person name="Gladieux P."/>
            <person name="Hiltunen Thoren M."/>
            <person name="Johannesson H."/>
        </authorList>
    </citation>
    <scope>NUCLEOTIDE SEQUENCE</scope>
    <source>
        <strain evidence="2">CBS 359.72</strain>
    </source>
</reference>
<comment type="caution">
    <text evidence="2">The sequence shown here is derived from an EMBL/GenBank/DDBJ whole genome shotgun (WGS) entry which is preliminary data.</text>
</comment>
<evidence type="ECO:0000313" key="3">
    <source>
        <dbReference type="Proteomes" id="UP001303647"/>
    </source>
</evidence>
<reference evidence="2" key="2">
    <citation type="submission" date="2023-05" db="EMBL/GenBank/DDBJ databases">
        <authorList>
            <consortium name="Lawrence Berkeley National Laboratory"/>
            <person name="Steindorff A."/>
            <person name="Hensen N."/>
            <person name="Bonometti L."/>
            <person name="Westerberg I."/>
            <person name="Brannstrom I.O."/>
            <person name="Guillou S."/>
            <person name="Cros-Aarteil S."/>
            <person name="Calhoun S."/>
            <person name="Haridas S."/>
            <person name="Kuo A."/>
            <person name="Mondo S."/>
            <person name="Pangilinan J."/>
            <person name="Riley R."/>
            <person name="Labutti K."/>
            <person name="Andreopoulos B."/>
            <person name="Lipzen A."/>
            <person name="Chen C."/>
            <person name="Yanf M."/>
            <person name="Daum C."/>
            <person name="Ng V."/>
            <person name="Clum A."/>
            <person name="Ohm R."/>
            <person name="Martin F."/>
            <person name="Silar P."/>
            <person name="Natvig D."/>
            <person name="Lalanne C."/>
            <person name="Gautier V."/>
            <person name="Ament-Velasquez S.L."/>
            <person name="Kruys A."/>
            <person name="Hutchinson M.I."/>
            <person name="Powell A.J."/>
            <person name="Barry K."/>
            <person name="Miller A.N."/>
            <person name="Grigoriev I.V."/>
            <person name="Debuchy R."/>
            <person name="Gladieux P."/>
            <person name="Thoren M.H."/>
            <person name="Johannesson H."/>
        </authorList>
    </citation>
    <scope>NUCLEOTIDE SEQUENCE</scope>
    <source>
        <strain evidence="2">CBS 359.72</strain>
    </source>
</reference>
<evidence type="ECO:0000256" key="1">
    <source>
        <dbReference type="SAM" id="MobiDB-lite"/>
    </source>
</evidence>
<feature type="compositionally biased region" description="Basic and acidic residues" evidence="1">
    <location>
        <begin position="64"/>
        <end position="76"/>
    </location>
</feature>
<protein>
    <submittedName>
        <fullName evidence="2">Uncharacterized protein</fullName>
    </submittedName>
</protein>
<keyword evidence="3" id="KW-1185">Reference proteome</keyword>
<organism evidence="2 3">
    <name type="scientific">Corynascus novoguineensis</name>
    <dbReference type="NCBI Taxonomy" id="1126955"/>
    <lineage>
        <taxon>Eukaryota</taxon>
        <taxon>Fungi</taxon>
        <taxon>Dikarya</taxon>
        <taxon>Ascomycota</taxon>
        <taxon>Pezizomycotina</taxon>
        <taxon>Sordariomycetes</taxon>
        <taxon>Sordariomycetidae</taxon>
        <taxon>Sordariales</taxon>
        <taxon>Chaetomiaceae</taxon>
        <taxon>Corynascus</taxon>
    </lineage>
</organism>